<dbReference type="EMBL" id="QOCW01000012">
    <property type="protein sequence ID" value="RBW69211.1"/>
    <property type="molecule type" value="Genomic_DNA"/>
</dbReference>
<dbReference type="OrthoDB" id="2938010at2"/>
<evidence type="ECO:0000313" key="2">
    <source>
        <dbReference type="Proteomes" id="UP000253314"/>
    </source>
</evidence>
<organism evidence="1 2">
    <name type="scientific">Bacillus taeanensis</name>
    <dbReference type="NCBI Taxonomy" id="273032"/>
    <lineage>
        <taxon>Bacteria</taxon>
        <taxon>Bacillati</taxon>
        <taxon>Bacillota</taxon>
        <taxon>Bacilli</taxon>
        <taxon>Bacillales</taxon>
        <taxon>Bacillaceae</taxon>
        <taxon>Bacillus</taxon>
    </lineage>
</organism>
<dbReference type="RefSeq" id="WP_113806418.1">
    <property type="nucleotide sequence ID" value="NZ_QOCW01000012.1"/>
</dbReference>
<protein>
    <submittedName>
        <fullName evidence="1">Uncharacterized protein</fullName>
    </submittedName>
</protein>
<dbReference type="AlphaFoldDB" id="A0A366XZ53"/>
<name>A0A366XZ53_9BACI</name>
<evidence type="ECO:0000313" key="1">
    <source>
        <dbReference type="EMBL" id="RBW69211.1"/>
    </source>
</evidence>
<comment type="caution">
    <text evidence="1">The sequence shown here is derived from an EMBL/GenBank/DDBJ whole genome shotgun (WGS) entry which is preliminary data.</text>
</comment>
<reference evidence="1 2" key="1">
    <citation type="submission" date="2018-07" db="EMBL/GenBank/DDBJ databases">
        <title>Lottiidibacillus patelloidae gen. nov., sp. nov., isolated from the intestinal tract of a marine limpet and the reclassification of B. taeanensis BH030017T, B. algicola KMM 3737T and B. hwajinpoensis SW-72T as genus Lottiidibacillus.</title>
        <authorList>
            <person name="Liu R."/>
            <person name="Huang Z."/>
        </authorList>
    </citation>
    <scope>NUCLEOTIDE SEQUENCE [LARGE SCALE GENOMIC DNA]</scope>
    <source>
        <strain evidence="1 2">BH030017</strain>
    </source>
</reference>
<sequence>MKFYNLPLIERLEQVYVLSETYQLLLNQLEEHHYEAAAAEKITEDIKKIEQELITYTGEKYKEDLASMLNKEFFFPDTYDEYE</sequence>
<proteinExistence type="predicted"/>
<keyword evidence="2" id="KW-1185">Reference proteome</keyword>
<accession>A0A366XZ53</accession>
<gene>
    <name evidence="1" type="ORF">DS031_12585</name>
</gene>
<dbReference type="Proteomes" id="UP000253314">
    <property type="component" value="Unassembled WGS sequence"/>
</dbReference>